<protein>
    <submittedName>
        <fullName evidence="2">Fibronectin type-III domain-containing protein</fullName>
    </submittedName>
</protein>
<dbReference type="InterPro" id="IPR013783">
    <property type="entry name" value="Ig-like_fold"/>
</dbReference>
<organism evidence="2 3">
    <name type="scientific">Caenorhabditis japonica</name>
    <dbReference type="NCBI Taxonomy" id="281687"/>
    <lineage>
        <taxon>Eukaryota</taxon>
        <taxon>Metazoa</taxon>
        <taxon>Ecdysozoa</taxon>
        <taxon>Nematoda</taxon>
        <taxon>Chromadorea</taxon>
        <taxon>Rhabditida</taxon>
        <taxon>Rhabditina</taxon>
        <taxon>Rhabditomorpha</taxon>
        <taxon>Rhabditoidea</taxon>
        <taxon>Rhabditidae</taxon>
        <taxon>Peloderinae</taxon>
        <taxon>Caenorhabditis</taxon>
    </lineage>
</organism>
<evidence type="ECO:0000313" key="2">
    <source>
        <dbReference type="EnsemblMetazoa" id="CJA23988a.1"/>
    </source>
</evidence>
<dbReference type="AlphaFoldDB" id="A0A8R1ID58"/>
<dbReference type="NCBIfam" id="NF047446">
    <property type="entry name" value="barrel_OmpL47"/>
    <property type="match status" value="1"/>
</dbReference>
<name>A0A8R1ID58_CAEJA</name>
<dbReference type="InterPro" id="IPR058094">
    <property type="entry name" value="Ig-like_OmpL47-like"/>
</dbReference>
<dbReference type="InterPro" id="IPR003961">
    <property type="entry name" value="FN3_dom"/>
</dbReference>
<dbReference type="SUPFAM" id="SSF49265">
    <property type="entry name" value="Fibronectin type III"/>
    <property type="match status" value="1"/>
</dbReference>
<reference evidence="2" key="2">
    <citation type="submission" date="2022-06" db="UniProtKB">
        <authorList>
            <consortium name="EnsemblMetazoa"/>
        </authorList>
    </citation>
    <scope>IDENTIFICATION</scope>
    <source>
        <strain evidence="2">DF5081</strain>
    </source>
</reference>
<accession>A0A8R1ID58</accession>
<proteinExistence type="predicted"/>
<evidence type="ECO:0000259" key="1">
    <source>
        <dbReference type="PROSITE" id="PS50853"/>
    </source>
</evidence>
<dbReference type="PROSITE" id="PS50853">
    <property type="entry name" value="FN3"/>
    <property type="match status" value="1"/>
</dbReference>
<reference evidence="3" key="1">
    <citation type="submission" date="2010-08" db="EMBL/GenBank/DDBJ databases">
        <authorList>
            <consortium name="Caenorhabditis japonica Sequencing Consortium"/>
            <person name="Wilson R.K."/>
        </authorList>
    </citation>
    <scope>NUCLEOTIDE SEQUENCE [LARGE SCALE GENOMIC DNA]</scope>
    <source>
        <strain evidence="3">DF5081</strain>
    </source>
</reference>
<dbReference type="EnsemblMetazoa" id="CJA23988a.1">
    <property type="protein sequence ID" value="CJA23988a.1"/>
    <property type="gene ID" value="WBGene00179560"/>
</dbReference>
<dbReference type="Proteomes" id="UP000005237">
    <property type="component" value="Unassembled WGS sequence"/>
</dbReference>
<sequence length="439" mass="47563">MIIQEVSTGEKIKDTLLNENIIDVDGTYPDNGLHQDGYWYVKKAINNRIPVVTLNQESKVINASTTEDLQINGTVKDVENDNVQISVTVAGITKTTSVNASSTAREWVLRWTKGELPEGTFIDVFVIADDGKGGAVAAVYDKNILIDKTGPSAPTISVSPEGWTNQNVQVNVTPGIDSISGISKTEYSISNGSWQTYTAPLTISTEGITSIKARSIDGAGNAGALQAVKTMIVKNPPTTPSIKLDSGSIYSKGWYKGPVNFDISGSTGYGNIQYEYKIGDGPFQSGTSEVIDLEGRTSVTARAINEAGIGNETQAIVQIDKTGPTATLTPNSSEWTSNSVKYKVLPTPMFPSKGFEVLDDDEIVIANEGEWYVHLFLEDEVGNQSFYSSQAFKIQSQPASPENVRATNVQENQVTIQWDLPQGNVYTDGYVYEIRNTVT</sequence>
<keyword evidence="3" id="KW-1185">Reference proteome</keyword>
<dbReference type="Gene3D" id="2.60.40.10">
    <property type="entry name" value="Immunoglobulins"/>
    <property type="match status" value="1"/>
</dbReference>
<evidence type="ECO:0000313" key="3">
    <source>
        <dbReference type="Proteomes" id="UP000005237"/>
    </source>
</evidence>
<feature type="domain" description="Fibronectin type-III" evidence="1">
    <location>
        <begin position="400"/>
        <end position="439"/>
    </location>
</feature>
<dbReference type="InterPro" id="IPR036116">
    <property type="entry name" value="FN3_sf"/>
</dbReference>